<protein>
    <recommendedName>
        <fullName evidence="1">DUF6398 domain-containing protein</fullName>
    </recommendedName>
</protein>
<accession>A0A172UVI5</accession>
<reference evidence="2 3" key="1">
    <citation type="submission" date="2016-05" db="EMBL/GenBank/DDBJ databases">
        <title>Complete genome sequence of a phthalic acid esters degrading Mycobacterium sp. YC-RL4.</title>
        <authorList>
            <person name="Ren L."/>
            <person name="Fan S."/>
            <person name="Ruth N."/>
            <person name="Jia Y."/>
            <person name="Wang J."/>
            <person name="Qiao C."/>
        </authorList>
    </citation>
    <scope>NUCLEOTIDE SEQUENCE [LARGE SCALE GENOMIC DNA]</scope>
    <source>
        <strain evidence="2 3">YC-RL4</strain>
    </source>
</reference>
<dbReference type="KEGG" id="madi:A7U43_21890"/>
<gene>
    <name evidence="2" type="ORF">A7U43_21890</name>
</gene>
<keyword evidence="3" id="KW-1185">Reference proteome</keyword>
<evidence type="ECO:0000259" key="1">
    <source>
        <dbReference type="Pfam" id="PF19935"/>
    </source>
</evidence>
<evidence type="ECO:0000313" key="2">
    <source>
        <dbReference type="EMBL" id="ANE83147.1"/>
    </source>
</evidence>
<dbReference type="AlphaFoldDB" id="A0A172UVI5"/>
<evidence type="ECO:0000313" key="3">
    <source>
        <dbReference type="Proteomes" id="UP000077143"/>
    </source>
</evidence>
<name>A0A172UVI5_9MYCO</name>
<feature type="domain" description="DUF6398" evidence="1">
    <location>
        <begin position="416"/>
        <end position="496"/>
    </location>
</feature>
<dbReference type="OrthoDB" id="5182325at2"/>
<dbReference type="InterPro" id="IPR045651">
    <property type="entry name" value="DUF6398"/>
</dbReference>
<dbReference type="RefSeq" id="WP_068003406.1">
    <property type="nucleotide sequence ID" value="NZ_CP015596.1"/>
</dbReference>
<dbReference type="STRING" id="1682113.A7U43_21890"/>
<dbReference type="Pfam" id="PF19935">
    <property type="entry name" value="DUF6398"/>
    <property type="match status" value="1"/>
</dbReference>
<dbReference type="Proteomes" id="UP000077143">
    <property type="component" value="Chromosome"/>
</dbReference>
<dbReference type="EMBL" id="CP015596">
    <property type="protein sequence ID" value="ANE83147.1"/>
    <property type="molecule type" value="Genomic_DNA"/>
</dbReference>
<sequence length="542" mass="59713">MARRTRSRREEPDLLAGIREAVAGPSPVALLSLVSTLMCVIDPQRHPLDEGPGPQRDEIIGSFIDVDEPETTVLLSVLAVLLGDNDLLRARIRRALADRQPVEPRYLTELSDTVTYRAVRMSHVLGDGDDIILGVRLPGGHELTAVVFIDQHMGGAVKDAFIVPVPIGKVVGDFVRETDGQGFSFDDIDLADARAWIDGGITLGSMFYPPLESETWPASRLLVQWLTAGLPEGGTGYVRPEWPPQDRNHLAQRFFASPHGVRLYNDDHRGLLESLLWYAIDYGSGDPMRWSAQRVEILFADWLPRKVMAPFGYLALAPELARAFIRFAHDEVGISPELTAETLDAVIAQVPGYLRAIDSSSAGFSDSDWHDWELQSVADAVGGKEELDRLDTQPLPDEEFDWSDIPEDIAATVSAVLDAADRCCAELLNVEYRTVCRRVLARVARRAPEAFRRRASTVTAAAAVVWIAGKGNGLFDFGSPVRSSHIVEHFGIKSSPSQRGGTFLRAAGFPGNGYHVQYGSPEYLVSSQRESLIAARDRLRQE</sequence>
<proteinExistence type="predicted"/>
<organism evidence="2 3">
    <name type="scientific">Mycobacterium adipatum</name>
    <dbReference type="NCBI Taxonomy" id="1682113"/>
    <lineage>
        <taxon>Bacteria</taxon>
        <taxon>Bacillati</taxon>
        <taxon>Actinomycetota</taxon>
        <taxon>Actinomycetes</taxon>
        <taxon>Mycobacteriales</taxon>
        <taxon>Mycobacteriaceae</taxon>
        <taxon>Mycobacterium</taxon>
    </lineage>
</organism>